<reference evidence="2 3" key="1">
    <citation type="submission" date="2023-03" db="EMBL/GenBank/DDBJ databases">
        <title>Novosphingobium cyanobacteriorum sp. nov., isolated from a eutrophic reservoir during the Microcystis bloom period.</title>
        <authorList>
            <person name="Kang M."/>
            <person name="Le V."/>
            <person name="Ko S.-R."/>
            <person name="Lee S.-A."/>
            <person name="Ahn C.-Y."/>
        </authorList>
    </citation>
    <scope>NUCLEOTIDE SEQUENCE [LARGE SCALE GENOMIC DNA]</scope>
    <source>
        <strain evidence="2 3">HBC54</strain>
    </source>
</reference>
<comment type="caution">
    <text evidence="2">The sequence shown here is derived from an EMBL/GenBank/DDBJ whole genome shotgun (WGS) entry which is preliminary data.</text>
</comment>
<feature type="signal peptide" evidence="1">
    <location>
        <begin position="1"/>
        <end position="24"/>
    </location>
</feature>
<feature type="chain" id="PRO_5045526123" evidence="1">
    <location>
        <begin position="25"/>
        <end position="433"/>
    </location>
</feature>
<dbReference type="Proteomes" id="UP001222770">
    <property type="component" value="Unassembled WGS sequence"/>
</dbReference>
<organism evidence="2 3">
    <name type="scientific">Novosphingobium cyanobacteriorum</name>
    <dbReference type="NCBI Taxonomy" id="3024215"/>
    <lineage>
        <taxon>Bacteria</taxon>
        <taxon>Pseudomonadati</taxon>
        <taxon>Pseudomonadota</taxon>
        <taxon>Alphaproteobacteria</taxon>
        <taxon>Sphingomonadales</taxon>
        <taxon>Sphingomonadaceae</taxon>
        <taxon>Novosphingobium</taxon>
    </lineage>
</organism>
<name>A0ABT6CM28_9SPHN</name>
<dbReference type="RefSeq" id="WP_277279746.1">
    <property type="nucleotide sequence ID" value="NZ_JAROCY010000019.1"/>
</dbReference>
<gene>
    <name evidence="2" type="ORF">POM99_17335</name>
</gene>
<keyword evidence="3" id="KW-1185">Reference proteome</keyword>
<keyword evidence="1" id="KW-0732">Signal</keyword>
<protein>
    <submittedName>
        <fullName evidence="2">Outer membrane beta-barrel protein</fullName>
    </submittedName>
</protein>
<dbReference type="InterPro" id="IPR018759">
    <property type="entry name" value="BBP2_2"/>
</dbReference>
<evidence type="ECO:0000313" key="2">
    <source>
        <dbReference type="EMBL" id="MDF8334975.1"/>
    </source>
</evidence>
<evidence type="ECO:0000313" key="3">
    <source>
        <dbReference type="Proteomes" id="UP001222770"/>
    </source>
</evidence>
<proteinExistence type="predicted"/>
<dbReference type="EMBL" id="JAROCY010000019">
    <property type="protein sequence ID" value="MDF8334975.1"/>
    <property type="molecule type" value="Genomic_DNA"/>
</dbReference>
<sequence length="433" mass="48218">MVSLRYVILGQALGAALAPVAAHAQQVGEPLLDSTIPPSYDRGRNISVMERERPELDPLGIHVGGFTALPSVQFGLGETNNALLTQTERKDDGYVTVRPRLTVRSNWSVHELRLDSGANLIRYFSNKVRNEDGWYLSGQGRYDATPDFSVTLSGRTSRQYESRFSSVAIIDARTPAPFQQSNVRLLGKYEFAKSRVMVAANYTRLNFMNVRLFSGTLIDQDFRDRTITEGVVHAEHALTPDTSLYAEATYSNINYASDLRPGIPNRDSHEWKAMGGVSFDLAAPFRGSLAVGYIHRDFTENRYQNVWGLSVAGKIEYFPTQLTTVTLNLKREIRDANILTSSAFLANVGSLRLDHELLRSLILSAEAEYQVDDYFALPGTVKIFRSQAGGKYMLGRSIGLTADVRYSKRSSTVPGINSNISERRATIGIIFQR</sequence>
<dbReference type="Pfam" id="PF10082">
    <property type="entry name" value="BBP2_2"/>
    <property type="match status" value="1"/>
</dbReference>
<evidence type="ECO:0000256" key="1">
    <source>
        <dbReference type="SAM" id="SignalP"/>
    </source>
</evidence>
<dbReference type="SUPFAM" id="SSF56935">
    <property type="entry name" value="Porins"/>
    <property type="match status" value="1"/>
</dbReference>
<accession>A0ABT6CM28</accession>